<accession>A0A2C9CQZ1</accession>
<dbReference type="SUPFAM" id="SSF53271">
    <property type="entry name" value="PRTase-like"/>
    <property type="match status" value="1"/>
</dbReference>
<name>A0A2C9CQZ1_9RHOB</name>
<evidence type="ECO:0000313" key="2">
    <source>
        <dbReference type="EMBL" id="SOH93764.1"/>
    </source>
</evidence>
<gene>
    <name evidence="2" type="ORF">SAMN06273572_102442</name>
</gene>
<protein>
    <submittedName>
        <fullName evidence="2">Adenine phosphoribosyltransferase</fullName>
    </submittedName>
</protein>
<proteinExistence type="predicted"/>
<dbReference type="InterPro" id="IPR029057">
    <property type="entry name" value="PRTase-like"/>
</dbReference>
<evidence type="ECO:0000259" key="1">
    <source>
        <dbReference type="Pfam" id="PF00156"/>
    </source>
</evidence>
<keyword evidence="2" id="KW-0328">Glycosyltransferase</keyword>
<dbReference type="Gene3D" id="3.40.50.2020">
    <property type="match status" value="1"/>
</dbReference>
<sequence length="230" mass="25120">MGVGLDRILRTIGDPLRLIAPEFYDVDIAGQVTSLPMLQLDDQRAIALLMDIEMGLAFGDHVGRSLADGFAALKPDIVVGSATLGIPVAMDVSRHLELDKYVILQKSPKFHLADALEEPVRSITTDEQQRLLLDRRQIPLLQGRRVVIVDDVIATGASMSAAMRLVRRAGAKVLAVGSILTEGNSWREALAQDAGLVHRLGHIPQFRIIDGEARMDPASVDESPIKRPRL</sequence>
<dbReference type="PANTHER" id="PTHR43218:SF1">
    <property type="entry name" value="PHOSPHORIBOSYLTRANSFERASE"/>
    <property type="match status" value="1"/>
</dbReference>
<dbReference type="PANTHER" id="PTHR43218">
    <property type="entry name" value="PHOSPHORIBOSYLTRANSFERASE-RELATED"/>
    <property type="match status" value="1"/>
</dbReference>
<keyword evidence="3" id="KW-1185">Reference proteome</keyword>
<dbReference type="EMBL" id="OCTN01000002">
    <property type="protein sequence ID" value="SOH93764.1"/>
    <property type="molecule type" value="Genomic_DNA"/>
</dbReference>
<dbReference type="Pfam" id="PF00156">
    <property type="entry name" value="Pribosyltran"/>
    <property type="match status" value="1"/>
</dbReference>
<dbReference type="InterPro" id="IPR000836">
    <property type="entry name" value="PRTase_dom"/>
</dbReference>
<dbReference type="CDD" id="cd06223">
    <property type="entry name" value="PRTases_typeI"/>
    <property type="match status" value="1"/>
</dbReference>
<reference evidence="3" key="1">
    <citation type="submission" date="2017-09" db="EMBL/GenBank/DDBJ databases">
        <authorList>
            <person name="Varghese N."/>
            <person name="Submissions S."/>
        </authorList>
    </citation>
    <scope>NUCLEOTIDE SEQUENCE [LARGE SCALE GENOMIC DNA]</scope>
    <source>
        <strain evidence="3">C7</strain>
    </source>
</reference>
<organism evidence="2 3">
    <name type="scientific">Pontivivens marinum</name>
    <dbReference type="NCBI Taxonomy" id="1690039"/>
    <lineage>
        <taxon>Bacteria</taxon>
        <taxon>Pseudomonadati</taxon>
        <taxon>Pseudomonadota</taxon>
        <taxon>Alphaproteobacteria</taxon>
        <taxon>Rhodobacterales</taxon>
        <taxon>Paracoccaceae</taxon>
        <taxon>Pontivivens</taxon>
    </lineage>
</organism>
<dbReference type="Proteomes" id="UP000220034">
    <property type="component" value="Unassembled WGS sequence"/>
</dbReference>
<evidence type="ECO:0000313" key="3">
    <source>
        <dbReference type="Proteomes" id="UP000220034"/>
    </source>
</evidence>
<feature type="domain" description="Phosphoribosyltransferase" evidence="1">
    <location>
        <begin position="59"/>
        <end position="188"/>
    </location>
</feature>
<dbReference type="GO" id="GO:0016757">
    <property type="term" value="F:glycosyltransferase activity"/>
    <property type="evidence" value="ECO:0007669"/>
    <property type="project" value="UniProtKB-KW"/>
</dbReference>
<dbReference type="AlphaFoldDB" id="A0A2C9CQZ1"/>
<keyword evidence="2" id="KW-0808">Transferase</keyword>